<keyword evidence="5" id="KW-0949">S-adenosyl-L-methionine</keyword>
<evidence type="ECO:0000256" key="1">
    <source>
        <dbReference type="ARBA" id="ARBA00006594"/>
    </source>
</evidence>
<dbReference type="Pfam" id="PF02086">
    <property type="entry name" value="MethyltransfD12"/>
    <property type="match status" value="1"/>
</dbReference>
<dbReference type="AlphaFoldDB" id="R7H071"/>
<dbReference type="EC" id="2.1.1.72" evidence="2"/>
<comment type="similarity">
    <text evidence="1">Belongs to the N(4)/N(6)-methyltransferase family.</text>
</comment>
<dbReference type="RefSeq" id="WP_022430629.1">
    <property type="nucleotide sequence ID" value="NZ_FR899277.1"/>
</dbReference>
<comment type="caution">
    <text evidence="7">The sequence shown here is derived from an EMBL/GenBank/DDBJ whole genome shotgun (WGS) entry which is preliminary data.</text>
</comment>
<dbReference type="Gene3D" id="3.40.50.150">
    <property type="entry name" value="Vaccinia Virus protein VP39"/>
    <property type="match status" value="1"/>
</dbReference>
<evidence type="ECO:0000256" key="3">
    <source>
        <dbReference type="ARBA" id="ARBA00022603"/>
    </source>
</evidence>
<dbReference type="InterPro" id="IPR023095">
    <property type="entry name" value="Ade_MeTrfase_dom_2"/>
</dbReference>
<dbReference type="Gene3D" id="1.10.1020.10">
    <property type="entry name" value="Adenine-specific Methyltransferase, Domain 2"/>
    <property type="match status" value="1"/>
</dbReference>
<dbReference type="InterPro" id="IPR012327">
    <property type="entry name" value="MeTrfase_D12"/>
</dbReference>
<evidence type="ECO:0000313" key="8">
    <source>
        <dbReference type="Proteomes" id="UP000018072"/>
    </source>
</evidence>
<keyword evidence="3 7" id="KW-0489">Methyltransferase</keyword>
<sequence length="274" mass="31531">MIKRFSSSPLPFRGSKRYYVRRFREVLAQTQDIDTVVDLFGGSGLLSRVAKDTLPNCRVIYNDFDHYDTRLANAANTNALLRSIAPLLVNVPDNKKVPTETKIKILELCAEEEKRHAVDYITLSGSLLFSGNWAQSYEELSKQTMYNRMVKTDYNVANYLSGLEVTHCDYRELFNAHKANKKALFLLDPPYLQTEHSAYKADTYWQLKDYLDVLTLLDDTKYVLFTSGKSQIIELCDWINQSFGGKLLKDAQKYVQNSRINDFAAYKDIMIAKL</sequence>
<evidence type="ECO:0000256" key="6">
    <source>
        <dbReference type="ARBA" id="ARBA00047942"/>
    </source>
</evidence>
<evidence type="ECO:0000256" key="5">
    <source>
        <dbReference type="ARBA" id="ARBA00022691"/>
    </source>
</evidence>
<evidence type="ECO:0000256" key="4">
    <source>
        <dbReference type="ARBA" id="ARBA00022679"/>
    </source>
</evidence>
<protein>
    <recommendedName>
        <fullName evidence="2">site-specific DNA-methyltransferase (adenine-specific)</fullName>
        <ecNumber evidence="2">2.1.1.72</ecNumber>
    </recommendedName>
</protein>
<proteinExistence type="inferred from homology"/>
<dbReference type="GO" id="GO:0009007">
    <property type="term" value="F:site-specific DNA-methyltransferase (adenine-specific) activity"/>
    <property type="evidence" value="ECO:0007669"/>
    <property type="project" value="UniProtKB-EC"/>
</dbReference>
<organism evidence="7 8">
    <name type="scientific">Leyella stercorea CAG:629</name>
    <dbReference type="NCBI Taxonomy" id="1263103"/>
    <lineage>
        <taxon>Bacteria</taxon>
        <taxon>Pseudomonadati</taxon>
        <taxon>Bacteroidota</taxon>
        <taxon>Bacteroidia</taxon>
        <taxon>Bacteroidales</taxon>
        <taxon>Prevotellaceae</taxon>
        <taxon>Leyella</taxon>
    </lineage>
</organism>
<reference evidence="7" key="1">
    <citation type="submission" date="2012-11" db="EMBL/GenBank/DDBJ databases">
        <title>Dependencies among metagenomic species, viruses, plasmids and units of genetic variation.</title>
        <authorList>
            <person name="Nielsen H.B."/>
            <person name="Almeida M."/>
            <person name="Juncker A.S."/>
            <person name="Rasmussen S."/>
            <person name="Li J."/>
            <person name="Sunagawa S."/>
            <person name="Plichta D."/>
            <person name="Gautier L."/>
            <person name="Le Chatelier E."/>
            <person name="Peletier E."/>
            <person name="Bonde I."/>
            <person name="Nielsen T."/>
            <person name="Manichanh C."/>
            <person name="Arumugam M."/>
            <person name="Batto J."/>
            <person name="Santos M.B.Q.D."/>
            <person name="Blom N."/>
            <person name="Borruel N."/>
            <person name="Burgdorf K.S."/>
            <person name="Boumezbeur F."/>
            <person name="Casellas F."/>
            <person name="Dore J."/>
            <person name="Guarner F."/>
            <person name="Hansen T."/>
            <person name="Hildebrand F."/>
            <person name="Kaas R.S."/>
            <person name="Kennedy S."/>
            <person name="Kristiansen K."/>
            <person name="Kultima J.R."/>
            <person name="Leonard P."/>
            <person name="Levenez F."/>
            <person name="Lund O."/>
            <person name="Moumen B."/>
            <person name="Le Paslier D."/>
            <person name="Pons N."/>
            <person name="Pedersen O."/>
            <person name="Prifti E."/>
            <person name="Qin J."/>
            <person name="Raes J."/>
            <person name="Tap J."/>
            <person name="Tims S."/>
            <person name="Ussery D.W."/>
            <person name="Yamada T."/>
            <person name="MetaHit consortium"/>
            <person name="Renault P."/>
            <person name="Sicheritz-Ponten T."/>
            <person name="Bork P."/>
            <person name="Wang J."/>
            <person name="Brunak S."/>
            <person name="Ehrlich S.D."/>
        </authorList>
    </citation>
    <scope>NUCLEOTIDE SEQUENCE [LARGE SCALE GENOMIC DNA]</scope>
</reference>
<dbReference type="SUPFAM" id="SSF53335">
    <property type="entry name" value="S-adenosyl-L-methionine-dependent methyltransferases"/>
    <property type="match status" value="1"/>
</dbReference>
<dbReference type="GO" id="GO:0009307">
    <property type="term" value="P:DNA restriction-modification system"/>
    <property type="evidence" value="ECO:0007669"/>
    <property type="project" value="InterPro"/>
</dbReference>
<dbReference type="Proteomes" id="UP000018072">
    <property type="component" value="Unassembled WGS sequence"/>
</dbReference>
<dbReference type="InterPro" id="IPR029063">
    <property type="entry name" value="SAM-dependent_MTases_sf"/>
</dbReference>
<dbReference type="GO" id="GO:0032259">
    <property type="term" value="P:methylation"/>
    <property type="evidence" value="ECO:0007669"/>
    <property type="project" value="UniProtKB-KW"/>
</dbReference>
<gene>
    <name evidence="7" type="ORF">BN741_01478</name>
</gene>
<keyword evidence="4 7" id="KW-0808">Transferase</keyword>
<dbReference type="STRING" id="1263103.BN741_01478"/>
<evidence type="ECO:0000256" key="2">
    <source>
        <dbReference type="ARBA" id="ARBA00011900"/>
    </source>
</evidence>
<name>R7H071_9BACT</name>
<evidence type="ECO:0000313" key="7">
    <source>
        <dbReference type="EMBL" id="CDE33074.1"/>
    </source>
</evidence>
<accession>R7H071</accession>
<dbReference type="EMBL" id="CBIT010000163">
    <property type="protein sequence ID" value="CDE33074.1"/>
    <property type="molecule type" value="Genomic_DNA"/>
</dbReference>
<comment type="catalytic activity">
    <reaction evidence="6">
        <text>a 2'-deoxyadenosine in DNA + S-adenosyl-L-methionine = an N(6)-methyl-2'-deoxyadenosine in DNA + S-adenosyl-L-homocysteine + H(+)</text>
        <dbReference type="Rhea" id="RHEA:15197"/>
        <dbReference type="Rhea" id="RHEA-COMP:12418"/>
        <dbReference type="Rhea" id="RHEA-COMP:12419"/>
        <dbReference type="ChEBI" id="CHEBI:15378"/>
        <dbReference type="ChEBI" id="CHEBI:57856"/>
        <dbReference type="ChEBI" id="CHEBI:59789"/>
        <dbReference type="ChEBI" id="CHEBI:90615"/>
        <dbReference type="ChEBI" id="CHEBI:90616"/>
        <dbReference type="EC" id="2.1.1.72"/>
    </reaction>
</comment>